<feature type="region of interest" description="Disordered" evidence="1">
    <location>
        <begin position="1"/>
        <end position="27"/>
    </location>
</feature>
<accession>A0ABQ4WBR2</accession>
<keyword evidence="3" id="KW-1185">Reference proteome</keyword>
<proteinExistence type="predicted"/>
<reference evidence="2" key="2">
    <citation type="submission" date="2022-01" db="EMBL/GenBank/DDBJ databases">
        <authorList>
            <person name="Yamashiro T."/>
            <person name="Shiraishi A."/>
            <person name="Satake H."/>
            <person name="Nakayama K."/>
        </authorList>
    </citation>
    <scope>NUCLEOTIDE SEQUENCE</scope>
</reference>
<dbReference type="Proteomes" id="UP001151760">
    <property type="component" value="Unassembled WGS sequence"/>
</dbReference>
<organism evidence="2 3">
    <name type="scientific">Tanacetum coccineum</name>
    <dbReference type="NCBI Taxonomy" id="301880"/>
    <lineage>
        <taxon>Eukaryota</taxon>
        <taxon>Viridiplantae</taxon>
        <taxon>Streptophyta</taxon>
        <taxon>Embryophyta</taxon>
        <taxon>Tracheophyta</taxon>
        <taxon>Spermatophyta</taxon>
        <taxon>Magnoliopsida</taxon>
        <taxon>eudicotyledons</taxon>
        <taxon>Gunneridae</taxon>
        <taxon>Pentapetalae</taxon>
        <taxon>asterids</taxon>
        <taxon>campanulids</taxon>
        <taxon>Asterales</taxon>
        <taxon>Asteraceae</taxon>
        <taxon>Asteroideae</taxon>
        <taxon>Anthemideae</taxon>
        <taxon>Anthemidinae</taxon>
        <taxon>Tanacetum</taxon>
    </lineage>
</organism>
<protein>
    <submittedName>
        <fullName evidence="2">Zinc knuckle CX2CX4HX4C containing protein</fullName>
    </submittedName>
</protein>
<evidence type="ECO:0000313" key="3">
    <source>
        <dbReference type="Proteomes" id="UP001151760"/>
    </source>
</evidence>
<evidence type="ECO:0000313" key="2">
    <source>
        <dbReference type="EMBL" id="GJS50284.1"/>
    </source>
</evidence>
<sequence>MSNKKRSSKWQLKVPKRVSDSGDNDKHVELNEETVNGVFGNNVNETNDSDKRTNNTEYTTDTISYATMVKKDEIPINLNYIPIVFSDTSNEVMVFDEMLVQKGSKIRNLNVCRQFVRSLDDEKQAFVCSKVDPEMGMQKIKPKKFPVYVKILNVPLEAWCLDGISALSRSLGKPMLMDIMIATMCHNGIGNLEYARVLVEMEAEKEFNT</sequence>
<feature type="compositionally biased region" description="Basic and acidic residues" evidence="1">
    <location>
        <begin position="17"/>
        <end position="27"/>
    </location>
</feature>
<dbReference type="EMBL" id="BQNB010008504">
    <property type="protein sequence ID" value="GJS50284.1"/>
    <property type="molecule type" value="Genomic_DNA"/>
</dbReference>
<evidence type="ECO:0000256" key="1">
    <source>
        <dbReference type="SAM" id="MobiDB-lite"/>
    </source>
</evidence>
<gene>
    <name evidence="2" type="ORF">Tco_0600405</name>
</gene>
<reference evidence="2" key="1">
    <citation type="journal article" date="2022" name="Int. J. Mol. Sci.">
        <title>Draft Genome of Tanacetum Coccineum: Genomic Comparison of Closely Related Tanacetum-Family Plants.</title>
        <authorList>
            <person name="Yamashiro T."/>
            <person name="Shiraishi A."/>
            <person name="Nakayama K."/>
            <person name="Satake H."/>
        </authorList>
    </citation>
    <scope>NUCLEOTIDE SEQUENCE</scope>
</reference>
<comment type="caution">
    <text evidence="2">The sequence shown here is derived from an EMBL/GenBank/DDBJ whole genome shotgun (WGS) entry which is preliminary data.</text>
</comment>
<name>A0ABQ4WBR2_9ASTR</name>